<dbReference type="InterPro" id="IPR029021">
    <property type="entry name" value="Prot-tyrosine_phosphatase-like"/>
</dbReference>
<dbReference type="PANTHER" id="PTHR23339">
    <property type="entry name" value="TYROSINE SPECIFIC PROTEIN PHOSPHATASE AND DUAL SPECIFICITY PROTEIN PHOSPHATASE"/>
    <property type="match status" value="1"/>
</dbReference>
<dbReference type="SUPFAM" id="SSF52799">
    <property type="entry name" value="(Phosphotyrosine protein) phosphatases II"/>
    <property type="match status" value="1"/>
</dbReference>
<dbReference type="STRING" id="395493.BegalDRAFT_0367"/>
<gene>
    <name evidence="2" type="ORF">BegalDRAFT_0367</name>
</gene>
<organism evidence="2 3">
    <name type="scientific">Beggiatoa alba B18LD</name>
    <dbReference type="NCBI Taxonomy" id="395493"/>
    <lineage>
        <taxon>Bacteria</taxon>
        <taxon>Pseudomonadati</taxon>
        <taxon>Pseudomonadota</taxon>
        <taxon>Gammaproteobacteria</taxon>
        <taxon>Thiotrichales</taxon>
        <taxon>Thiotrichaceae</taxon>
        <taxon>Beggiatoa</taxon>
    </lineage>
</organism>
<protein>
    <recommendedName>
        <fullName evidence="1">Tyrosine specific protein phosphatases domain-containing protein</fullName>
    </recommendedName>
</protein>
<accession>I3CCE4</accession>
<name>I3CCE4_9GAMM</name>
<evidence type="ECO:0000313" key="3">
    <source>
        <dbReference type="Proteomes" id="UP000005744"/>
    </source>
</evidence>
<feature type="domain" description="Tyrosine specific protein phosphatases" evidence="1">
    <location>
        <begin position="112"/>
        <end position="150"/>
    </location>
</feature>
<dbReference type="OrthoDB" id="9806482at2"/>
<dbReference type="Pfam" id="PF22785">
    <property type="entry name" value="Tc-R-P"/>
    <property type="match status" value="1"/>
</dbReference>
<evidence type="ECO:0000313" key="2">
    <source>
        <dbReference type="EMBL" id="EIJ41287.1"/>
    </source>
</evidence>
<dbReference type="eggNOG" id="COG2453">
    <property type="taxonomic scope" value="Bacteria"/>
</dbReference>
<keyword evidence="3" id="KW-1185">Reference proteome</keyword>
<reference evidence="2 3" key="1">
    <citation type="submission" date="2011-11" db="EMBL/GenBank/DDBJ databases">
        <title>Improved High-Quality Draft sequence of Beggiatoa alba B18lD.</title>
        <authorList>
            <consortium name="US DOE Joint Genome Institute"/>
            <person name="Lucas S."/>
            <person name="Han J."/>
            <person name="Lapidus A."/>
            <person name="Cheng J.-F."/>
            <person name="Goodwin L."/>
            <person name="Pitluck S."/>
            <person name="Peters L."/>
            <person name="Mikhailova N."/>
            <person name="Held B."/>
            <person name="Detter J.C."/>
            <person name="Han C."/>
            <person name="Tapia R."/>
            <person name="Land M."/>
            <person name="Hauser L."/>
            <person name="Kyrpides N."/>
            <person name="Ivanova N."/>
            <person name="Pagani I."/>
            <person name="Samuel K."/>
            <person name="Teske A."/>
            <person name="Mueller J."/>
            <person name="Woyke T."/>
        </authorList>
    </citation>
    <scope>NUCLEOTIDE SEQUENCE [LARGE SCALE GENOMIC DNA]</scope>
    <source>
        <strain evidence="2 3">B18LD</strain>
    </source>
</reference>
<evidence type="ECO:0000259" key="1">
    <source>
        <dbReference type="PROSITE" id="PS50056"/>
    </source>
</evidence>
<dbReference type="InterPro" id="IPR000387">
    <property type="entry name" value="Tyr_Pase_dom"/>
</dbReference>
<dbReference type="InterPro" id="IPR016130">
    <property type="entry name" value="Tyr_Pase_AS"/>
</dbReference>
<dbReference type="AlphaFoldDB" id="I3CCE4"/>
<dbReference type="PROSITE" id="PS50056">
    <property type="entry name" value="TYR_PHOSPHATASE_2"/>
    <property type="match status" value="1"/>
</dbReference>
<dbReference type="Proteomes" id="UP000005744">
    <property type="component" value="Unassembled WGS sequence"/>
</dbReference>
<dbReference type="HOGENOM" id="CLU_047330_3_1_6"/>
<dbReference type="EMBL" id="JH600070">
    <property type="protein sequence ID" value="EIJ41287.1"/>
    <property type="molecule type" value="Genomic_DNA"/>
</dbReference>
<dbReference type="PROSITE" id="PS00383">
    <property type="entry name" value="TYR_PHOSPHATASE_1"/>
    <property type="match status" value="1"/>
</dbReference>
<dbReference type="FunFam" id="3.90.190.10:FF:000157">
    <property type="entry name" value="Protein-tyrosine phosphatase"/>
    <property type="match status" value="1"/>
</dbReference>
<dbReference type="Gene3D" id="3.90.190.10">
    <property type="entry name" value="Protein tyrosine phosphatase superfamily"/>
    <property type="match status" value="1"/>
</dbReference>
<dbReference type="RefSeq" id="WP_002683089.1">
    <property type="nucleotide sequence ID" value="NZ_JH600070.1"/>
</dbReference>
<proteinExistence type="predicted"/>
<dbReference type="InterPro" id="IPR050561">
    <property type="entry name" value="PTP"/>
</dbReference>
<sequence length="177" mass="20197">MTLQTLPAPIHNAYWLCPNEILLGSYLADDVEPLKLKIKNLLKMGVTYYANMTAEGEYGRKPYHLLLQEEAEKQHIQVVHQRFSITDFDIPVVERMKHILDCIDAALAVKHKVYIHCMAGLGRTGTVAGCYLVRHGMTGAEALEEIKRRKQYSIFARMESPITLQQKQMVLDWQIGA</sequence>